<protein>
    <recommendedName>
        <fullName evidence="7">alpha-1,2-Mannosidase</fullName>
        <ecNumber evidence="7">3.2.1.-</ecNumber>
    </recommendedName>
</protein>
<evidence type="ECO:0000313" key="9">
    <source>
        <dbReference type="EMBL" id="KAF2641525.1"/>
    </source>
</evidence>
<comment type="pathway">
    <text evidence="2">Protein modification; protein glycosylation.</text>
</comment>
<evidence type="ECO:0000313" key="10">
    <source>
        <dbReference type="Proteomes" id="UP000799753"/>
    </source>
</evidence>
<dbReference type="Gene3D" id="1.50.10.10">
    <property type="match status" value="3"/>
</dbReference>
<dbReference type="InterPro" id="IPR036026">
    <property type="entry name" value="Seven-hairpin_glycosidases"/>
</dbReference>
<feature type="compositionally biased region" description="Pro residues" evidence="8">
    <location>
        <begin position="402"/>
        <end position="412"/>
    </location>
</feature>
<keyword evidence="10" id="KW-1185">Reference proteome</keyword>
<feature type="compositionally biased region" description="Basic and acidic residues" evidence="8">
    <location>
        <begin position="443"/>
        <end position="453"/>
    </location>
</feature>
<evidence type="ECO:0000256" key="7">
    <source>
        <dbReference type="RuleBase" id="RU361193"/>
    </source>
</evidence>
<keyword evidence="7 9" id="KW-0326">Glycosidase</keyword>
<dbReference type="AlphaFoldDB" id="A0A6A6S1X2"/>
<evidence type="ECO:0000256" key="5">
    <source>
        <dbReference type="ARBA" id="ARBA00023157"/>
    </source>
</evidence>
<keyword evidence="4 7" id="KW-0378">Hydrolase</keyword>
<reference evidence="9" key="1">
    <citation type="journal article" date="2020" name="Stud. Mycol.">
        <title>101 Dothideomycetes genomes: a test case for predicting lifestyles and emergence of pathogens.</title>
        <authorList>
            <person name="Haridas S."/>
            <person name="Albert R."/>
            <person name="Binder M."/>
            <person name="Bloem J."/>
            <person name="Labutti K."/>
            <person name="Salamov A."/>
            <person name="Andreopoulos B."/>
            <person name="Baker S."/>
            <person name="Barry K."/>
            <person name="Bills G."/>
            <person name="Bluhm B."/>
            <person name="Cannon C."/>
            <person name="Castanera R."/>
            <person name="Culley D."/>
            <person name="Daum C."/>
            <person name="Ezra D."/>
            <person name="Gonzalez J."/>
            <person name="Henrissat B."/>
            <person name="Kuo A."/>
            <person name="Liang C."/>
            <person name="Lipzen A."/>
            <person name="Lutzoni F."/>
            <person name="Magnuson J."/>
            <person name="Mondo S."/>
            <person name="Nolan M."/>
            <person name="Ohm R."/>
            <person name="Pangilinan J."/>
            <person name="Park H.-J."/>
            <person name="Ramirez L."/>
            <person name="Alfaro M."/>
            <person name="Sun H."/>
            <person name="Tritt A."/>
            <person name="Yoshinaga Y."/>
            <person name="Zwiers L.-H."/>
            <person name="Turgeon B."/>
            <person name="Goodwin S."/>
            <person name="Spatafora J."/>
            <person name="Crous P."/>
            <person name="Grigoriev I."/>
        </authorList>
    </citation>
    <scope>NUCLEOTIDE SEQUENCE</scope>
    <source>
        <strain evidence="9">CBS 473.64</strain>
    </source>
</reference>
<dbReference type="PANTHER" id="PTHR11742:SF103">
    <property type="entry name" value="ENDOPLASMIC RETICULUM MANNOSIDASE MNL2-RELATED"/>
    <property type="match status" value="1"/>
</dbReference>
<dbReference type="SUPFAM" id="SSF48225">
    <property type="entry name" value="Seven-hairpin glycosidases"/>
    <property type="match status" value="1"/>
</dbReference>
<dbReference type="Proteomes" id="UP000799753">
    <property type="component" value="Unassembled WGS sequence"/>
</dbReference>
<evidence type="ECO:0000256" key="4">
    <source>
        <dbReference type="ARBA" id="ARBA00022801"/>
    </source>
</evidence>
<dbReference type="Pfam" id="PF01532">
    <property type="entry name" value="Glyco_hydro_47"/>
    <property type="match status" value="1"/>
</dbReference>
<keyword evidence="6" id="KW-0479">Metal-binding</keyword>
<dbReference type="GO" id="GO:0005975">
    <property type="term" value="P:carbohydrate metabolic process"/>
    <property type="evidence" value="ECO:0007669"/>
    <property type="project" value="InterPro"/>
</dbReference>
<dbReference type="EMBL" id="MU006783">
    <property type="protein sequence ID" value="KAF2641525.1"/>
    <property type="molecule type" value="Genomic_DNA"/>
</dbReference>
<feature type="binding site" evidence="6">
    <location>
        <position position="993"/>
    </location>
    <ligand>
        <name>Ca(2+)</name>
        <dbReference type="ChEBI" id="CHEBI:29108"/>
    </ligand>
</feature>
<keyword evidence="6" id="KW-0106">Calcium</keyword>
<feature type="region of interest" description="Disordered" evidence="8">
    <location>
        <begin position="39"/>
        <end position="128"/>
    </location>
</feature>
<name>A0A6A6S1X2_9PLEO</name>
<evidence type="ECO:0000256" key="1">
    <source>
        <dbReference type="ARBA" id="ARBA00001913"/>
    </source>
</evidence>
<dbReference type="OrthoDB" id="8118055at2759"/>
<feature type="region of interest" description="Disordered" evidence="8">
    <location>
        <begin position="849"/>
        <end position="868"/>
    </location>
</feature>
<proteinExistence type="inferred from homology"/>
<dbReference type="PRINTS" id="PR00747">
    <property type="entry name" value="GLYHDRLASE47"/>
</dbReference>
<dbReference type="PANTHER" id="PTHR11742">
    <property type="entry name" value="MANNOSYL-OLIGOSACCHARIDE ALPHA-1,2-MANNOSIDASE-RELATED"/>
    <property type="match status" value="1"/>
</dbReference>
<dbReference type="InterPro" id="IPR050749">
    <property type="entry name" value="Glycosyl_Hydrolase_47"/>
</dbReference>
<sequence length="1002" mass="111276">MFRFRRYRIFIVFAVVVVFALYKFSSSETSWSAIERVRPGKTELEDETRVEWQKDPQVAQDSTKLEFDVPAAKSPQAEKTPPPSIVPVSRPVDEKPVTHQPKPTPAVGGGPDDGVQSPPKLGDLDPKPTPDEVIHWSKPTQHFPVPTESLIALPTAKPKSIPKIQFDFKAESLTDKVDRERKLNIIRSVFKRSWDGYRKNAWMQDELLPSSGGFRNPFAGWGATLVDSLDSLWIMGLEDEFDEAAKAVDKIDFTTTTRPDIPLFETTIRYMGGLLAAYDVSERKYKNLVVKAEELAEVLISAFDTPNRMPETYYYWRPDFSANPHRASNRAVLAEIGSLSMEFTRLAQITGKDKYYDAIARITDKLEEFQSKTRLPGMWPTYIDISGCKRIDYSKTYSNQKPIPPGKKPSIPPMKGDSVPGNTPLSADPKWAIDPDQPAESTKPQEDPRKDKNAPMVKPAIDASPPVPGEKLSAGGNKYIPLNLPSPLIVKPATETPGKKVSGLNKRQLGQVDDNEEKPVPFKAVATPTVETPTFKPAPNADADEDVEAPPMESRPVCEEIGFASPSEYSVEEYTLGGMSDSTYEYLPKEYLLLGGVDDRYRTMYEASVDTVKENLIFRPMLPNNEDILIAGKLHVPSKTVSGSTATTLEPQQEHLACFAGGMFGMGAKIFNRPDDLDVAIKLTEGCIYSYNMTASGIMPEGFQFLPCESQKNCEWNVTKYWDTLDPYAALRQDNYKEAMAASEVQYKLAKEQYDKEVKAMEAENAAPPPINDGISPEAVATPTPGFAAAAGAGSVLNKRQLGGVEEDAPAHSQEINEERKNAIGGHLGGIGTANSPTKVTPPTIEKAEDGEIATPSPSKPTPIFPAIYTPKAPMSQKEYVTTRIKEERLPDGVTRIGARSYILRPEAIESVWYMYRITGNAYYREAGWKMFEAINTATAAEWGNSAIEDVTQASPVLKDEMESFWLAETLKYFYLLFAQEDVLSLDEWVLNTEAHPFRRPT</sequence>
<dbReference type="GO" id="GO:0005509">
    <property type="term" value="F:calcium ion binding"/>
    <property type="evidence" value="ECO:0007669"/>
    <property type="project" value="InterPro"/>
</dbReference>
<dbReference type="InterPro" id="IPR001382">
    <property type="entry name" value="Glyco_hydro_47"/>
</dbReference>
<evidence type="ECO:0000256" key="3">
    <source>
        <dbReference type="ARBA" id="ARBA00007658"/>
    </source>
</evidence>
<dbReference type="UniPathway" id="UPA00378"/>
<comment type="cofactor">
    <cofactor evidence="1 6">
        <name>Ca(2+)</name>
        <dbReference type="ChEBI" id="CHEBI:29108"/>
    </cofactor>
</comment>
<evidence type="ECO:0000256" key="2">
    <source>
        <dbReference type="ARBA" id="ARBA00004922"/>
    </source>
</evidence>
<dbReference type="EC" id="3.2.1.-" evidence="7"/>
<feature type="region of interest" description="Disordered" evidence="8">
    <location>
        <begin position="531"/>
        <end position="550"/>
    </location>
</feature>
<dbReference type="GO" id="GO:0005783">
    <property type="term" value="C:endoplasmic reticulum"/>
    <property type="evidence" value="ECO:0007669"/>
    <property type="project" value="TreeGrafter"/>
</dbReference>
<evidence type="ECO:0000256" key="8">
    <source>
        <dbReference type="SAM" id="MobiDB-lite"/>
    </source>
</evidence>
<dbReference type="GO" id="GO:0036503">
    <property type="term" value="P:ERAD pathway"/>
    <property type="evidence" value="ECO:0007669"/>
    <property type="project" value="UniProtKB-ARBA"/>
</dbReference>
<dbReference type="InterPro" id="IPR012341">
    <property type="entry name" value="6hp_glycosidase-like_sf"/>
</dbReference>
<keyword evidence="5" id="KW-1015">Disulfide bond</keyword>
<evidence type="ECO:0000256" key="6">
    <source>
        <dbReference type="PIRSR" id="PIRSR601382-2"/>
    </source>
</evidence>
<organism evidence="9 10">
    <name type="scientific">Massarina eburnea CBS 473.64</name>
    <dbReference type="NCBI Taxonomy" id="1395130"/>
    <lineage>
        <taxon>Eukaryota</taxon>
        <taxon>Fungi</taxon>
        <taxon>Dikarya</taxon>
        <taxon>Ascomycota</taxon>
        <taxon>Pezizomycotina</taxon>
        <taxon>Dothideomycetes</taxon>
        <taxon>Pleosporomycetidae</taxon>
        <taxon>Pleosporales</taxon>
        <taxon>Massarineae</taxon>
        <taxon>Massarinaceae</taxon>
        <taxon>Massarina</taxon>
    </lineage>
</organism>
<accession>A0A6A6S1X2</accession>
<dbReference type="GO" id="GO:0004571">
    <property type="term" value="F:mannosyl-oligosaccharide 1,2-alpha-mannosidase activity"/>
    <property type="evidence" value="ECO:0007669"/>
    <property type="project" value="InterPro"/>
</dbReference>
<feature type="compositionally biased region" description="Basic and acidic residues" evidence="8">
    <location>
        <begin position="39"/>
        <end position="54"/>
    </location>
</feature>
<feature type="region of interest" description="Disordered" evidence="8">
    <location>
        <begin position="396"/>
        <end position="468"/>
    </location>
</feature>
<comment type="similarity">
    <text evidence="3 7">Belongs to the glycosyl hydrolase 47 family.</text>
</comment>
<dbReference type="GO" id="GO:0016020">
    <property type="term" value="C:membrane"/>
    <property type="evidence" value="ECO:0007669"/>
    <property type="project" value="InterPro"/>
</dbReference>
<gene>
    <name evidence="9" type="ORF">P280DRAFT_549227</name>
</gene>